<reference evidence="1 3" key="1">
    <citation type="journal article" date="2012" name="Nature">
        <title>Algal genomes reveal evolutionary mosaicism and the fate of nucleomorphs.</title>
        <authorList>
            <consortium name="DOE Joint Genome Institute"/>
            <person name="Curtis B.A."/>
            <person name="Tanifuji G."/>
            <person name="Burki F."/>
            <person name="Gruber A."/>
            <person name="Irimia M."/>
            <person name="Maruyama S."/>
            <person name="Arias M.C."/>
            <person name="Ball S.G."/>
            <person name="Gile G.H."/>
            <person name="Hirakawa Y."/>
            <person name="Hopkins J.F."/>
            <person name="Kuo A."/>
            <person name="Rensing S.A."/>
            <person name="Schmutz J."/>
            <person name="Symeonidi A."/>
            <person name="Elias M."/>
            <person name="Eveleigh R.J."/>
            <person name="Herman E.K."/>
            <person name="Klute M.J."/>
            <person name="Nakayama T."/>
            <person name="Obornik M."/>
            <person name="Reyes-Prieto A."/>
            <person name="Armbrust E.V."/>
            <person name="Aves S.J."/>
            <person name="Beiko R.G."/>
            <person name="Coutinho P."/>
            <person name="Dacks J.B."/>
            <person name="Durnford D.G."/>
            <person name="Fast N.M."/>
            <person name="Green B.R."/>
            <person name="Grisdale C.J."/>
            <person name="Hempel F."/>
            <person name="Henrissat B."/>
            <person name="Hoppner M.P."/>
            <person name="Ishida K."/>
            <person name="Kim E."/>
            <person name="Koreny L."/>
            <person name="Kroth P.G."/>
            <person name="Liu Y."/>
            <person name="Malik S.B."/>
            <person name="Maier U.G."/>
            <person name="McRose D."/>
            <person name="Mock T."/>
            <person name="Neilson J.A."/>
            <person name="Onodera N.T."/>
            <person name="Poole A.M."/>
            <person name="Pritham E.J."/>
            <person name="Richards T.A."/>
            <person name="Rocap G."/>
            <person name="Roy S.W."/>
            <person name="Sarai C."/>
            <person name="Schaack S."/>
            <person name="Shirato S."/>
            <person name="Slamovits C.H."/>
            <person name="Spencer D.F."/>
            <person name="Suzuki S."/>
            <person name="Worden A.Z."/>
            <person name="Zauner S."/>
            <person name="Barry K."/>
            <person name="Bell C."/>
            <person name="Bharti A.K."/>
            <person name="Crow J.A."/>
            <person name="Grimwood J."/>
            <person name="Kramer R."/>
            <person name="Lindquist E."/>
            <person name="Lucas S."/>
            <person name="Salamov A."/>
            <person name="McFadden G.I."/>
            <person name="Lane C.E."/>
            <person name="Keeling P.J."/>
            <person name="Gray M.W."/>
            <person name="Grigoriev I.V."/>
            <person name="Archibald J.M."/>
        </authorList>
    </citation>
    <scope>NUCLEOTIDE SEQUENCE</scope>
    <source>
        <strain evidence="1 3">CCMP2712</strain>
    </source>
</reference>
<dbReference type="EnsemblProtists" id="EKX51844">
    <property type="protein sequence ID" value="EKX51844"/>
    <property type="gene ID" value="GUITHDRAFT_150827"/>
</dbReference>
<reference evidence="3" key="2">
    <citation type="submission" date="2012-11" db="EMBL/GenBank/DDBJ databases">
        <authorList>
            <person name="Kuo A."/>
            <person name="Curtis B.A."/>
            <person name="Tanifuji G."/>
            <person name="Burki F."/>
            <person name="Gruber A."/>
            <person name="Irimia M."/>
            <person name="Maruyama S."/>
            <person name="Arias M.C."/>
            <person name="Ball S.G."/>
            <person name="Gile G.H."/>
            <person name="Hirakawa Y."/>
            <person name="Hopkins J.F."/>
            <person name="Rensing S.A."/>
            <person name="Schmutz J."/>
            <person name="Symeonidi A."/>
            <person name="Elias M."/>
            <person name="Eveleigh R.J."/>
            <person name="Herman E.K."/>
            <person name="Klute M.J."/>
            <person name="Nakayama T."/>
            <person name="Obornik M."/>
            <person name="Reyes-Prieto A."/>
            <person name="Armbrust E.V."/>
            <person name="Aves S.J."/>
            <person name="Beiko R.G."/>
            <person name="Coutinho P."/>
            <person name="Dacks J.B."/>
            <person name="Durnford D.G."/>
            <person name="Fast N.M."/>
            <person name="Green B.R."/>
            <person name="Grisdale C."/>
            <person name="Hempe F."/>
            <person name="Henrissat B."/>
            <person name="Hoppner M.P."/>
            <person name="Ishida K.-I."/>
            <person name="Kim E."/>
            <person name="Koreny L."/>
            <person name="Kroth P.G."/>
            <person name="Liu Y."/>
            <person name="Malik S.-B."/>
            <person name="Maier U.G."/>
            <person name="McRose D."/>
            <person name="Mock T."/>
            <person name="Neilson J.A."/>
            <person name="Onodera N.T."/>
            <person name="Poole A.M."/>
            <person name="Pritham E.J."/>
            <person name="Richards T.A."/>
            <person name="Rocap G."/>
            <person name="Roy S.W."/>
            <person name="Sarai C."/>
            <person name="Schaack S."/>
            <person name="Shirato S."/>
            <person name="Slamovits C.H."/>
            <person name="Spencer D.F."/>
            <person name="Suzuki S."/>
            <person name="Worden A.Z."/>
            <person name="Zauner S."/>
            <person name="Barry K."/>
            <person name="Bell C."/>
            <person name="Bharti A.K."/>
            <person name="Crow J.A."/>
            <person name="Grimwood J."/>
            <person name="Kramer R."/>
            <person name="Lindquist E."/>
            <person name="Lucas S."/>
            <person name="Salamov A."/>
            <person name="McFadden G.I."/>
            <person name="Lane C.E."/>
            <person name="Keeling P.J."/>
            <person name="Gray M.W."/>
            <person name="Grigoriev I.V."/>
            <person name="Archibald J.M."/>
        </authorList>
    </citation>
    <scope>NUCLEOTIDE SEQUENCE</scope>
    <source>
        <strain evidence="3">CCMP2712</strain>
    </source>
</reference>
<keyword evidence="3" id="KW-1185">Reference proteome</keyword>
<protein>
    <submittedName>
        <fullName evidence="1 2">Uncharacterized protein</fullName>
    </submittedName>
</protein>
<dbReference type="RefSeq" id="XP_005838824.1">
    <property type="nucleotide sequence ID" value="XM_005838767.1"/>
</dbReference>
<evidence type="ECO:0000313" key="1">
    <source>
        <dbReference type="EMBL" id="EKX51844.1"/>
    </source>
</evidence>
<dbReference type="HOGENOM" id="CLU_2727582_0_0_1"/>
<gene>
    <name evidence="1" type="ORF">GUITHDRAFT_150827</name>
</gene>
<dbReference type="PaxDb" id="55529-EKX51844"/>
<dbReference type="GeneID" id="17308629"/>
<name>L1JU75_GUITC</name>
<accession>L1JU75</accession>
<dbReference type="EMBL" id="JH992974">
    <property type="protein sequence ID" value="EKX51844.1"/>
    <property type="molecule type" value="Genomic_DNA"/>
</dbReference>
<dbReference type="AlphaFoldDB" id="L1JU75"/>
<evidence type="ECO:0000313" key="2">
    <source>
        <dbReference type="EnsemblProtists" id="EKX51844"/>
    </source>
</evidence>
<organism evidence="1">
    <name type="scientific">Guillardia theta (strain CCMP2712)</name>
    <name type="common">Cryptophyte</name>
    <dbReference type="NCBI Taxonomy" id="905079"/>
    <lineage>
        <taxon>Eukaryota</taxon>
        <taxon>Cryptophyceae</taxon>
        <taxon>Pyrenomonadales</taxon>
        <taxon>Geminigeraceae</taxon>
        <taxon>Guillardia</taxon>
    </lineage>
</organism>
<reference evidence="2" key="3">
    <citation type="submission" date="2015-06" db="UniProtKB">
        <authorList>
            <consortium name="EnsemblProtists"/>
        </authorList>
    </citation>
    <scope>IDENTIFICATION</scope>
</reference>
<proteinExistence type="predicted"/>
<dbReference type="KEGG" id="gtt:GUITHDRAFT_150827"/>
<dbReference type="Proteomes" id="UP000011087">
    <property type="component" value="Unassembled WGS sequence"/>
</dbReference>
<evidence type="ECO:0000313" key="3">
    <source>
        <dbReference type="Proteomes" id="UP000011087"/>
    </source>
</evidence>
<sequence length="72" mass="8128">MLAHLRGKHAVTLFDLTFQTRRRMLPRIHQAKLSLAALDEGCGIVPLDQGPSRRITKNQILKSACRATMVQF</sequence>